<keyword evidence="3" id="KW-1185">Reference proteome</keyword>
<evidence type="ECO:0000313" key="2">
    <source>
        <dbReference type="EMBL" id="WJZ91720.1"/>
    </source>
</evidence>
<organism evidence="2 3">
    <name type="scientific">Vitis vinifera</name>
    <name type="common">Grape</name>
    <dbReference type="NCBI Taxonomy" id="29760"/>
    <lineage>
        <taxon>Eukaryota</taxon>
        <taxon>Viridiplantae</taxon>
        <taxon>Streptophyta</taxon>
        <taxon>Embryophyta</taxon>
        <taxon>Tracheophyta</taxon>
        <taxon>Spermatophyta</taxon>
        <taxon>Magnoliopsida</taxon>
        <taxon>eudicotyledons</taxon>
        <taxon>Gunneridae</taxon>
        <taxon>Pentapetalae</taxon>
        <taxon>rosids</taxon>
        <taxon>Vitales</taxon>
        <taxon>Vitaceae</taxon>
        <taxon>Viteae</taxon>
        <taxon>Vitis</taxon>
    </lineage>
</organism>
<dbReference type="InterPro" id="IPR002213">
    <property type="entry name" value="UDP_glucos_trans"/>
</dbReference>
<proteinExistence type="predicted"/>
<sequence length="901" mass="101824">MYIRQADEQRTQASSAMDDREKLHIVMFPWLAFGHILPYLELSKLIAQEGHRISFISTPRNIERLPKLPPNLQPLIDLVKFPLPNDDNLPENAEATTDLPYGNIPYLKKAFDGLQEPVTRFLETSHPDWVIHDFAPHWLPPIAAKHGVSRAFFCIFSATALCFGGSTSIMMEGGDPRTELHQFAAPPPWVTFPTKVALPLFLLRRSLDHDQANVSGVSDSFRMGSAILGCDVLAIRSCTELEPEWLDLLGKLHQKPLFPIGLQPPSAPVNGDDDSWPPIKEWLDKQEKECVVYVALGTEVTPTEDELTELAFGLELSGLPFFWALRKRHDAVDLPDGFEERTKGRGMVWRSWAPQLRILDHESVGGFVTHCGWSSVIEGLHFGQGLIMLPLWGDQGLNARTFEEMKVGVEIPRDQEEERLSRKSVAETLSLVMVEETGKIYRNKAKEMSKLLGDQHRHHHYGQRYLTKVGFSAPIVSTPRNIDRLPKLPLNLQPLVDLVKFPLPNIDNLPENAEATTDLPYEKIPYLKKAFNGLQEPVTRFLETSHPDWVIHDFTPHWLPPIAAKHGVSHAFFCTSSATTLCFCGPTSIMMEGGDPRTELHQLATAPPWVTFPTKLASPLFLLRRILGIHQADVSGVSDKFRMGSAILGCDVLAIRSCTELEPEWLDLLGKLHQIPLFPIGLLPPSAPVNGDDDSWPQIREWLDKQEKECVVYVALGTEVTPTEDELTELAFGLELSGLPFFWALRKRHDSVDLPDGFEERTKGRGMVWRTWAPQLRILDHESVGGFVTHCGWSSVIEGLHFGQALTMLPLWGDQGLNARTFEEMKVGVEIPRDQEEGWLSRKSVAETLSLVMVEEAGKIYRNKAKEMRKLLGDKHRHHRYVTDFAEYLRKHRPCVQLRLI</sequence>
<gene>
    <name evidence="2" type="ORF">VitviT2T_010767</name>
</gene>
<dbReference type="CDD" id="cd03784">
    <property type="entry name" value="GT1_Gtf-like"/>
    <property type="match status" value="2"/>
</dbReference>
<dbReference type="InterPro" id="IPR050481">
    <property type="entry name" value="UDP-glycosyltransf_plant"/>
</dbReference>
<evidence type="ECO:0008006" key="4">
    <source>
        <dbReference type="Google" id="ProtNLM"/>
    </source>
</evidence>
<evidence type="ECO:0000313" key="3">
    <source>
        <dbReference type="Proteomes" id="UP001227230"/>
    </source>
</evidence>
<protein>
    <recommendedName>
        <fullName evidence="4">UDP-rhamnose:rhamnosyltransferase 1</fullName>
    </recommendedName>
</protein>
<dbReference type="SUPFAM" id="SSF53756">
    <property type="entry name" value="UDP-Glycosyltransferase/glycogen phosphorylase"/>
    <property type="match status" value="2"/>
</dbReference>
<accession>A0ABY9C9G6</accession>
<reference evidence="2 3" key="1">
    <citation type="journal article" date="2023" name="Hortic Res">
        <title>The complete reference genome for grapevine (Vitis vinifera L.) genetics and breeding.</title>
        <authorList>
            <person name="Shi X."/>
            <person name="Cao S."/>
            <person name="Wang X."/>
            <person name="Huang S."/>
            <person name="Wang Y."/>
            <person name="Liu Z."/>
            <person name="Liu W."/>
            <person name="Leng X."/>
            <person name="Peng Y."/>
            <person name="Wang N."/>
            <person name="Wang Y."/>
            <person name="Ma Z."/>
            <person name="Xu X."/>
            <person name="Zhang F."/>
            <person name="Xue H."/>
            <person name="Zhong H."/>
            <person name="Wang Y."/>
            <person name="Zhang K."/>
            <person name="Velt A."/>
            <person name="Avia K."/>
            <person name="Holtgrawe D."/>
            <person name="Grimplet J."/>
            <person name="Matus J.T."/>
            <person name="Ware D."/>
            <person name="Wu X."/>
            <person name="Wang H."/>
            <person name="Liu C."/>
            <person name="Fang Y."/>
            <person name="Rustenholz C."/>
            <person name="Cheng Z."/>
            <person name="Xiao H."/>
            <person name="Zhou Y."/>
        </authorList>
    </citation>
    <scope>NUCLEOTIDE SEQUENCE [LARGE SCALE GENOMIC DNA]</scope>
    <source>
        <strain evidence="3">cv. Pinot noir / PN40024</strain>
        <tissue evidence="2">Leaf</tissue>
    </source>
</reference>
<dbReference type="Pfam" id="PF00201">
    <property type="entry name" value="UDPGT"/>
    <property type="match status" value="2"/>
</dbReference>
<evidence type="ECO:0000256" key="1">
    <source>
        <dbReference type="ARBA" id="ARBA00022679"/>
    </source>
</evidence>
<dbReference type="Proteomes" id="UP001227230">
    <property type="component" value="Chromosome 7"/>
</dbReference>
<dbReference type="Gene3D" id="3.40.50.2000">
    <property type="entry name" value="Glycogen Phosphorylase B"/>
    <property type="match status" value="4"/>
</dbReference>
<dbReference type="EMBL" id="CP126654">
    <property type="protein sequence ID" value="WJZ91720.1"/>
    <property type="molecule type" value="Genomic_DNA"/>
</dbReference>
<keyword evidence="1" id="KW-0808">Transferase</keyword>
<dbReference type="PANTHER" id="PTHR48049">
    <property type="entry name" value="GLYCOSYLTRANSFERASE"/>
    <property type="match status" value="1"/>
</dbReference>
<dbReference type="PANTHER" id="PTHR48049:SF60">
    <property type="entry name" value="UDP-GLYCOSYLTRANSFERASE 91B1"/>
    <property type="match status" value="1"/>
</dbReference>
<name>A0ABY9C9G6_VITVI</name>